<dbReference type="AlphaFoldDB" id="A0A367ITM3"/>
<feature type="compositionally biased region" description="Acidic residues" evidence="1">
    <location>
        <begin position="129"/>
        <end position="140"/>
    </location>
</feature>
<dbReference type="Proteomes" id="UP000253551">
    <property type="component" value="Unassembled WGS sequence"/>
</dbReference>
<accession>A0A367ITM3</accession>
<name>A0A367ITM3_RHIST</name>
<gene>
    <name evidence="2" type="ORF">CU098_005303</name>
</gene>
<dbReference type="EMBL" id="PJQM01005716">
    <property type="protein sequence ID" value="RCH81002.1"/>
    <property type="molecule type" value="Genomic_DNA"/>
</dbReference>
<proteinExistence type="predicted"/>
<evidence type="ECO:0000256" key="1">
    <source>
        <dbReference type="SAM" id="MobiDB-lite"/>
    </source>
</evidence>
<organism evidence="2 3">
    <name type="scientific">Rhizopus stolonifer</name>
    <name type="common">Rhizopus nigricans</name>
    <dbReference type="NCBI Taxonomy" id="4846"/>
    <lineage>
        <taxon>Eukaryota</taxon>
        <taxon>Fungi</taxon>
        <taxon>Fungi incertae sedis</taxon>
        <taxon>Mucoromycota</taxon>
        <taxon>Mucoromycotina</taxon>
        <taxon>Mucoromycetes</taxon>
        <taxon>Mucorales</taxon>
        <taxon>Mucorineae</taxon>
        <taxon>Rhizopodaceae</taxon>
        <taxon>Rhizopus</taxon>
    </lineage>
</organism>
<evidence type="ECO:0000313" key="2">
    <source>
        <dbReference type="EMBL" id="RCH81002.1"/>
    </source>
</evidence>
<reference evidence="2 3" key="1">
    <citation type="journal article" date="2018" name="G3 (Bethesda)">
        <title>Phylogenetic and Phylogenomic Definition of Rhizopus Species.</title>
        <authorList>
            <person name="Gryganskyi A.P."/>
            <person name="Golan J."/>
            <person name="Dolatabadi S."/>
            <person name="Mondo S."/>
            <person name="Robb S."/>
            <person name="Idnurm A."/>
            <person name="Muszewska A."/>
            <person name="Steczkiewicz K."/>
            <person name="Masonjones S."/>
            <person name="Liao H.L."/>
            <person name="Gajdeczka M.T."/>
            <person name="Anike F."/>
            <person name="Vuek A."/>
            <person name="Anishchenko I.M."/>
            <person name="Voigt K."/>
            <person name="de Hoog G.S."/>
            <person name="Smith M.E."/>
            <person name="Heitman J."/>
            <person name="Vilgalys R."/>
            <person name="Stajich J.E."/>
        </authorList>
    </citation>
    <scope>NUCLEOTIDE SEQUENCE [LARGE SCALE GENOMIC DNA]</scope>
    <source>
        <strain evidence="2 3">LSU 92-RS-03</strain>
    </source>
</reference>
<sequence>MSLKDRQEIQDEEESRFEEPLEFNETFMRRKQRKPIPRVDHLSVQDVQAILMENYSLRQELNVLHHQFQSDRISLERQLRRTLARNDYLETRWAQKKRQERDDSIFQERRKSLGDIERPFYPQVYYPQEEGEEEEEEDEEGRFMMHLSPQPNFGPPPGYPPLVMRRRSKSRYEEDDEPPLHLMNQMTLGPLRSPHHSSMGPSQRRRKPSFM</sequence>
<comment type="caution">
    <text evidence="2">The sequence shown here is derived from an EMBL/GenBank/DDBJ whole genome shotgun (WGS) entry which is preliminary data.</text>
</comment>
<feature type="region of interest" description="Disordered" evidence="1">
    <location>
        <begin position="124"/>
        <end position="211"/>
    </location>
</feature>
<evidence type="ECO:0000313" key="3">
    <source>
        <dbReference type="Proteomes" id="UP000253551"/>
    </source>
</evidence>
<keyword evidence="3" id="KW-1185">Reference proteome</keyword>
<protein>
    <submittedName>
        <fullName evidence="2">Uncharacterized protein</fullName>
    </submittedName>
</protein>
<dbReference type="OrthoDB" id="2290856at2759"/>
<dbReference type="STRING" id="4846.A0A367ITM3"/>